<keyword evidence="2" id="KW-1185">Reference proteome</keyword>
<dbReference type="SUPFAM" id="SSF47986">
    <property type="entry name" value="DEATH domain"/>
    <property type="match status" value="1"/>
</dbReference>
<evidence type="ECO:0000313" key="1">
    <source>
        <dbReference type="EMBL" id="KAL3889216.1"/>
    </source>
</evidence>
<evidence type="ECO:0000313" key="2">
    <source>
        <dbReference type="Proteomes" id="UP001634394"/>
    </source>
</evidence>
<protein>
    <submittedName>
        <fullName evidence="1">Uncharacterized protein</fullName>
    </submittedName>
</protein>
<comment type="caution">
    <text evidence="1">The sequence shown here is derived from an EMBL/GenBank/DDBJ whole genome shotgun (WGS) entry which is preliminary data.</text>
</comment>
<gene>
    <name evidence="1" type="ORF">ACJMK2_001563</name>
</gene>
<reference evidence="1 2" key="1">
    <citation type="submission" date="2024-11" db="EMBL/GenBank/DDBJ databases">
        <title>Chromosome-level genome assembly of the freshwater bivalve Anodonta woodiana.</title>
        <authorList>
            <person name="Chen X."/>
        </authorList>
    </citation>
    <scope>NUCLEOTIDE SEQUENCE [LARGE SCALE GENOMIC DNA]</scope>
    <source>
        <strain evidence="1">MN2024</strain>
        <tissue evidence="1">Gills</tissue>
    </source>
</reference>
<name>A0ABD3XUH3_SINWO</name>
<organism evidence="1 2">
    <name type="scientific">Sinanodonta woodiana</name>
    <name type="common">Chinese pond mussel</name>
    <name type="synonym">Anodonta woodiana</name>
    <dbReference type="NCBI Taxonomy" id="1069815"/>
    <lineage>
        <taxon>Eukaryota</taxon>
        <taxon>Metazoa</taxon>
        <taxon>Spiralia</taxon>
        <taxon>Lophotrochozoa</taxon>
        <taxon>Mollusca</taxon>
        <taxon>Bivalvia</taxon>
        <taxon>Autobranchia</taxon>
        <taxon>Heteroconchia</taxon>
        <taxon>Palaeoheterodonta</taxon>
        <taxon>Unionida</taxon>
        <taxon>Unionoidea</taxon>
        <taxon>Unionidae</taxon>
        <taxon>Unioninae</taxon>
        <taxon>Sinanodonta</taxon>
    </lineage>
</organism>
<dbReference type="Proteomes" id="UP001634394">
    <property type="component" value="Unassembled WGS sequence"/>
</dbReference>
<accession>A0ABD3XUH3</accession>
<sequence>DQTTATKAISLLIDQIKQRDQDTYETFKECLILAKRADLKQTLEKEEQKLLHK</sequence>
<dbReference type="InterPro" id="IPR011029">
    <property type="entry name" value="DEATH-like_dom_sf"/>
</dbReference>
<feature type="non-terminal residue" evidence="1">
    <location>
        <position position="1"/>
    </location>
</feature>
<dbReference type="AlphaFoldDB" id="A0ABD3XUH3"/>
<proteinExistence type="predicted"/>
<dbReference type="EMBL" id="JBJQND010000001">
    <property type="protein sequence ID" value="KAL3889216.1"/>
    <property type="molecule type" value="Genomic_DNA"/>
</dbReference>